<dbReference type="InterPro" id="IPR002401">
    <property type="entry name" value="Cyt_P450_E_grp-I"/>
</dbReference>
<sequence>MGISLWIIGAITVVLIFYRNALTRWVKERRRLIDKMEQIGGPLSFPLIGSAWMFKMKIEDFSDQLQEWALLYIHQGKTIVRFWIGTSPLVAILSPESAKVVLESRDIITKGPEYNILVPWLGTGLLISTGAKWHSRRKLLTPAFHFAILNSFLKVHDRESKIMIEQLEKHAESGEQFDIFPYIKRCALDIICETSMEDERARLHSRTNALAVVETYLLLTDFTRKVIKERSEQFMGGTEKQEAVEGKQKQALLDLLLAVKEEGKLTYEDIREEVDTFMFEGHDTTSSGMGWTLWCLAHNHEAQKKAIAEIDSIFGDSDRECTNDDLAKMKYLDMCIKEAMRLFPPVPNFSRVVTEDFECDGQLIPKGATVIISTIIIHRNPKVYTNPLKYNPDNFLAENVASRHPFAYVPFSAGPRNCIGQKFALMEEKTVLSRFLRNYTITTSVPFDVNKPCPEIIMKPSQGFPVSIDKRNK</sequence>
<dbReference type="SUPFAM" id="SSF48264">
    <property type="entry name" value="Cytochrome P450"/>
    <property type="match status" value="1"/>
</dbReference>
<evidence type="ECO:0000256" key="2">
    <source>
        <dbReference type="ARBA" id="ARBA00010617"/>
    </source>
</evidence>
<evidence type="ECO:0000256" key="5">
    <source>
        <dbReference type="ARBA" id="ARBA00023033"/>
    </source>
</evidence>
<dbReference type="CDD" id="cd20628">
    <property type="entry name" value="CYP4"/>
    <property type="match status" value="1"/>
</dbReference>
<gene>
    <name evidence="9" type="ORF">QR680_001275</name>
</gene>
<feature type="binding site" description="axial binding residue" evidence="6">
    <location>
        <position position="418"/>
    </location>
    <ligand>
        <name>heme</name>
        <dbReference type="ChEBI" id="CHEBI:30413"/>
    </ligand>
    <ligandPart>
        <name>Fe</name>
        <dbReference type="ChEBI" id="CHEBI:18248"/>
    </ligandPart>
</feature>
<dbReference type="GO" id="GO:0005506">
    <property type="term" value="F:iron ion binding"/>
    <property type="evidence" value="ECO:0007669"/>
    <property type="project" value="InterPro"/>
</dbReference>
<evidence type="ECO:0000313" key="10">
    <source>
        <dbReference type="Proteomes" id="UP001175271"/>
    </source>
</evidence>
<keyword evidence="4 6" id="KW-0408">Iron</keyword>
<comment type="caution">
    <text evidence="9">The sequence shown here is derived from an EMBL/GenBank/DDBJ whole genome shotgun (WGS) entry which is preliminary data.</text>
</comment>
<proteinExistence type="inferred from homology"/>
<evidence type="ECO:0000256" key="7">
    <source>
        <dbReference type="RuleBase" id="RU000461"/>
    </source>
</evidence>
<evidence type="ECO:0000256" key="6">
    <source>
        <dbReference type="PIRSR" id="PIRSR602401-1"/>
    </source>
</evidence>
<keyword evidence="10" id="KW-1185">Reference proteome</keyword>
<organism evidence="9 10">
    <name type="scientific">Steinernema hermaphroditum</name>
    <dbReference type="NCBI Taxonomy" id="289476"/>
    <lineage>
        <taxon>Eukaryota</taxon>
        <taxon>Metazoa</taxon>
        <taxon>Ecdysozoa</taxon>
        <taxon>Nematoda</taxon>
        <taxon>Chromadorea</taxon>
        <taxon>Rhabditida</taxon>
        <taxon>Tylenchina</taxon>
        <taxon>Panagrolaimomorpha</taxon>
        <taxon>Strongyloidoidea</taxon>
        <taxon>Steinernematidae</taxon>
        <taxon>Steinernema</taxon>
    </lineage>
</organism>
<dbReference type="Pfam" id="PF00067">
    <property type="entry name" value="p450"/>
    <property type="match status" value="2"/>
</dbReference>
<reference evidence="9" key="1">
    <citation type="submission" date="2023-06" db="EMBL/GenBank/DDBJ databases">
        <title>Genomic analysis of the entomopathogenic nematode Steinernema hermaphroditum.</title>
        <authorList>
            <person name="Schwarz E.M."/>
            <person name="Heppert J.K."/>
            <person name="Baniya A."/>
            <person name="Schwartz H.T."/>
            <person name="Tan C.-H."/>
            <person name="Antoshechkin I."/>
            <person name="Sternberg P.W."/>
            <person name="Goodrich-Blair H."/>
            <person name="Dillman A.R."/>
        </authorList>
    </citation>
    <scope>NUCLEOTIDE SEQUENCE</scope>
    <source>
        <strain evidence="9">PS9179</strain>
        <tissue evidence="9">Whole animal</tissue>
    </source>
</reference>
<evidence type="ECO:0000256" key="4">
    <source>
        <dbReference type="ARBA" id="ARBA00023004"/>
    </source>
</evidence>
<dbReference type="Gene3D" id="1.10.630.10">
    <property type="entry name" value="Cytochrome P450"/>
    <property type="match status" value="1"/>
</dbReference>
<keyword evidence="8" id="KW-0472">Membrane</keyword>
<feature type="transmembrane region" description="Helical" evidence="8">
    <location>
        <begin position="6"/>
        <end position="26"/>
    </location>
</feature>
<keyword evidence="8" id="KW-1133">Transmembrane helix</keyword>
<comment type="similarity">
    <text evidence="2 7">Belongs to the cytochrome P450 family.</text>
</comment>
<name>A0AA39GXJ7_9BILA</name>
<dbReference type="PRINTS" id="PR00385">
    <property type="entry name" value="P450"/>
</dbReference>
<dbReference type="InterPro" id="IPR050196">
    <property type="entry name" value="Cytochrome_P450_Monoox"/>
</dbReference>
<dbReference type="Proteomes" id="UP001175271">
    <property type="component" value="Unassembled WGS sequence"/>
</dbReference>
<dbReference type="InterPro" id="IPR017972">
    <property type="entry name" value="Cyt_P450_CS"/>
</dbReference>
<evidence type="ECO:0000313" key="9">
    <source>
        <dbReference type="EMBL" id="KAK0395425.1"/>
    </source>
</evidence>
<dbReference type="GO" id="GO:0020037">
    <property type="term" value="F:heme binding"/>
    <property type="evidence" value="ECO:0007669"/>
    <property type="project" value="InterPro"/>
</dbReference>
<evidence type="ECO:0000256" key="1">
    <source>
        <dbReference type="ARBA" id="ARBA00001971"/>
    </source>
</evidence>
<dbReference type="GO" id="GO:0004497">
    <property type="term" value="F:monooxygenase activity"/>
    <property type="evidence" value="ECO:0007669"/>
    <property type="project" value="UniProtKB-KW"/>
</dbReference>
<evidence type="ECO:0000256" key="8">
    <source>
        <dbReference type="SAM" id="Phobius"/>
    </source>
</evidence>
<protein>
    <recommendedName>
        <fullName evidence="11">Cytochrome P450</fullName>
    </recommendedName>
</protein>
<accession>A0AA39GXJ7</accession>
<dbReference type="PROSITE" id="PS00086">
    <property type="entry name" value="CYTOCHROME_P450"/>
    <property type="match status" value="1"/>
</dbReference>
<keyword evidence="3 6" id="KW-0349">Heme</keyword>
<dbReference type="PANTHER" id="PTHR24291">
    <property type="entry name" value="CYTOCHROME P450 FAMILY 4"/>
    <property type="match status" value="1"/>
</dbReference>
<comment type="cofactor">
    <cofactor evidence="1 6">
        <name>heme</name>
        <dbReference type="ChEBI" id="CHEBI:30413"/>
    </cofactor>
</comment>
<keyword evidence="5 7" id="KW-0503">Monooxygenase</keyword>
<dbReference type="AlphaFoldDB" id="A0AA39GXJ7"/>
<keyword evidence="7" id="KW-0560">Oxidoreductase</keyword>
<dbReference type="GO" id="GO:0016705">
    <property type="term" value="F:oxidoreductase activity, acting on paired donors, with incorporation or reduction of molecular oxygen"/>
    <property type="evidence" value="ECO:0007669"/>
    <property type="project" value="InterPro"/>
</dbReference>
<evidence type="ECO:0008006" key="11">
    <source>
        <dbReference type="Google" id="ProtNLM"/>
    </source>
</evidence>
<keyword evidence="8" id="KW-0812">Transmembrane</keyword>
<dbReference type="InterPro" id="IPR036396">
    <property type="entry name" value="Cyt_P450_sf"/>
</dbReference>
<dbReference type="EMBL" id="JAUCMV010000005">
    <property type="protein sequence ID" value="KAK0395425.1"/>
    <property type="molecule type" value="Genomic_DNA"/>
</dbReference>
<keyword evidence="6 7" id="KW-0479">Metal-binding</keyword>
<evidence type="ECO:0000256" key="3">
    <source>
        <dbReference type="ARBA" id="ARBA00022617"/>
    </source>
</evidence>
<dbReference type="InterPro" id="IPR001128">
    <property type="entry name" value="Cyt_P450"/>
</dbReference>
<dbReference type="PANTHER" id="PTHR24291:SF130">
    <property type="entry name" value="CYTOCHROME P450 FAMILY"/>
    <property type="match status" value="1"/>
</dbReference>
<dbReference type="PRINTS" id="PR00463">
    <property type="entry name" value="EP450I"/>
</dbReference>